<proteinExistence type="predicted"/>
<reference evidence="2" key="1">
    <citation type="submission" date="2020-03" db="EMBL/GenBank/DDBJ databases">
        <authorList>
            <person name="Weist P."/>
        </authorList>
    </citation>
    <scope>NUCLEOTIDE SEQUENCE</scope>
</reference>
<comment type="caution">
    <text evidence="2">The sequence shown here is derived from an EMBL/GenBank/DDBJ whole genome shotgun (WGS) entry which is preliminary data.</text>
</comment>
<evidence type="ECO:0000313" key="3">
    <source>
        <dbReference type="Proteomes" id="UP001153269"/>
    </source>
</evidence>
<feature type="chain" id="PRO_5040351067" evidence="1">
    <location>
        <begin position="20"/>
        <end position="159"/>
    </location>
</feature>
<feature type="signal peptide" evidence="1">
    <location>
        <begin position="1"/>
        <end position="19"/>
    </location>
</feature>
<accession>A0A9N7VD21</accession>
<sequence length="159" mass="17707">MGGRCICLFRRGLLGGALAARRACASGRGREGEIPPRSIMPVEQDATAERTFDSGERLMIIKASPPPLSPLFSRRNLCGRPGNVRSNRWRAGCQRAFVAANENSIKVPVNLLCGTLLRLQSERLLPPTLREQPDLKRPDSQLRGEQMNILFRKKSPKFL</sequence>
<dbReference type="Proteomes" id="UP001153269">
    <property type="component" value="Unassembled WGS sequence"/>
</dbReference>
<evidence type="ECO:0000313" key="2">
    <source>
        <dbReference type="EMBL" id="CAB1447300.1"/>
    </source>
</evidence>
<name>A0A9N7VD21_PLEPL</name>
<keyword evidence="1" id="KW-0732">Signal</keyword>
<dbReference type="EMBL" id="CADEAL010003941">
    <property type="protein sequence ID" value="CAB1447300.1"/>
    <property type="molecule type" value="Genomic_DNA"/>
</dbReference>
<protein>
    <submittedName>
        <fullName evidence="2">Uncharacterized protein</fullName>
    </submittedName>
</protein>
<keyword evidence="3" id="KW-1185">Reference proteome</keyword>
<dbReference type="AlphaFoldDB" id="A0A9N7VD21"/>
<gene>
    <name evidence="2" type="ORF">PLEPLA_LOCUS34994</name>
</gene>
<organism evidence="2 3">
    <name type="scientific">Pleuronectes platessa</name>
    <name type="common">European plaice</name>
    <dbReference type="NCBI Taxonomy" id="8262"/>
    <lineage>
        <taxon>Eukaryota</taxon>
        <taxon>Metazoa</taxon>
        <taxon>Chordata</taxon>
        <taxon>Craniata</taxon>
        <taxon>Vertebrata</taxon>
        <taxon>Euteleostomi</taxon>
        <taxon>Actinopterygii</taxon>
        <taxon>Neopterygii</taxon>
        <taxon>Teleostei</taxon>
        <taxon>Neoteleostei</taxon>
        <taxon>Acanthomorphata</taxon>
        <taxon>Carangaria</taxon>
        <taxon>Pleuronectiformes</taxon>
        <taxon>Pleuronectoidei</taxon>
        <taxon>Pleuronectidae</taxon>
        <taxon>Pleuronectes</taxon>
    </lineage>
</organism>
<evidence type="ECO:0000256" key="1">
    <source>
        <dbReference type="SAM" id="SignalP"/>
    </source>
</evidence>